<evidence type="ECO:0000313" key="2">
    <source>
        <dbReference type="EMBL" id="EWS73593.1"/>
    </source>
</evidence>
<feature type="transmembrane region" description="Helical" evidence="1">
    <location>
        <begin position="12"/>
        <end position="31"/>
    </location>
</feature>
<dbReference type="InParanoid" id="W7XAZ1"/>
<name>W7XAZ1_TETTS</name>
<dbReference type="EMBL" id="GG662646">
    <property type="protein sequence ID" value="EWS73593.1"/>
    <property type="molecule type" value="Genomic_DNA"/>
</dbReference>
<accession>W7XAZ1</accession>
<dbReference type="Proteomes" id="UP000009168">
    <property type="component" value="Unassembled WGS sequence"/>
</dbReference>
<keyword evidence="1" id="KW-0472">Membrane</keyword>
<organism evidence="2 3">
    <name type="scientific">Tetrahymena thermophila (strain SB210)</name>
    <dbReference type="NCBI Taxonomy" id="312017"/>
    <lineage>
        <taxon>Eukaryota</taxon>
        <taxon>Sar</taxon>
        <taxon>Alveolata</taxon>
        <taxon>Ciliophora</taxon>
        <taxon>Intramacronucleata</taxon>
        <taxon>Oligohymenophorea</taxon>
        <taxon>Hymenostomatida</taxon>
        <taxon>Tetrahymenina</taxon>
        <taxon>Tetrahymenidae</taxon>
        <taxon>Tetrahymena</taxon>
    </lineage>
</organism>
<dbReference type="KEGG" id="tet:TTHERM_000997669"/>
<gene>
    <name evidence="2" type="ORF">TTHERM_000997669</name>
</gene>
<dbReference type="AlphaFoldDB" id="W7XAZ1"/>
<proteinExistence type="predicted"/>
<keyword evidence="1" id="KW-1133">Transmembrane helix</keyword>
<evidence type="ECO:0000256" key="1">
    <source>
        <dbReference type="SAM" id="Phobius"/>
    </source>
</evidence>
<sequence length="256" mass="31254">MIIFCLSINIKFCYCLSLLLNNYVVIIQWLFILKEDYFYFLDQLVLYINKLEVIQIQTRFQRSNDGFNIKRQIYISVLTYETNCKDCLKYRQRQAKKVIDKQFKRLIFNIINFDIKEEMVKELVQMRQLTGFIFIKKEICLYFNITFKMTSKVVIILYQFQLQNNQIQKVRIQTFQLLKKYTNNKQTKKQVKKAKIKSKKKYKQREYIINCLNIVLTQDHSQHQIQVEKRAFDFYIKTINKQVQTNKFKFKSQLLL</sequence>
<dbReference type="RefSeq" id="XP_012653875.1">
    <property type="nucleotide sequence ID" value="XM_012798421.1"/>
</dbReference>
<dbReference type="GeneID" id="24441338"/>
<evidence type="ECO:0000313" key="3">
    <source>
        <dbReference type="Proteomes" id="UP000009168"/>
    </source>
</evidence>
<keyword evidence="1 2" id="KW-0812">Transmembrane</keyword>
<protein>
    <submittedName>
        <fullName evidence="2">Transmembrane protein, putative</fullName>
    </submittedName>
</protein>
<keyword evidence="3" id="KW-1185">Reference proteome</keyword>
<reference evidence="3" key="1">
    <citation type="journal article" date="2006" name="PLoS Biol.">
        <title>Macronuclear genome sequence of the ciliate Tetrahymena thermophila, a model eukaryote.</title>
        <authorList>
            <person name="Eisen J.A."/>
            <person name="Coyne R.S."/>
            <person name="Wu M."/>
            <person name="Wu D."/>
            <person name="Thiagarajan M."/>
            <person name="Wortman J.R."/>
            <person name="Badger J.H."/>
            <person name="Ren Q."/>
            <person name="Amedeo P."/>
            <person name="Jones K.M."/>
            <person name="Tallon L.J."/>
            <person name="Delcher A.L."/>
            <person name="Salzberg S.L."/>
            <person name="Silva J.C."/>
            <person name="Haas B.J."/>
            <person name="Majoros W.H."/>
            <person name="Farzad M."/>
            <person name="Carlton J.M."/>
            <person name="Smith R.K. Jr."/>
            <person name="Garg J."/>
            <person name="Pearlman R.E."/>
            <person name="Karrer K.M."/>
            <person name="Sun L."/>
            <person name="Manning G."/>
            <person name="Elde N.C."/>
            <person name="Turkewitz A.P."/>
            <person name="Asai D.J."/>
            <person name="Wilkes D.E."/>
            <person name="Wang Y."/>
            <person name="Cai H."/>
            <person name="Collins K."/>
            <person name="Stewart B.A."/>
            <person name="Lee S.R."/>
            <person name="Wilamowska K."/>
            <person name="Weinberg Z."/>
            <person name="Ruzzo W.L."/>
            <person name="Wloga D."/>
            <person name="Gaertig J."/>
            <person name="Frankel J."/>
            <person name="Tsao C.-C."/>
            <person name="Gorovsky M.A."/>
            <person name="Keeling P.J."/>
            <person name="Waller R.F."/>
            <person name="Patron N.J."/>
            <person name="Cherry J.M."/>
            <person name="Stover N.A."/>
            <person name="Krieger C.J."/>
            <person name="del Toro C."/>
            <person name="Ryder H.F."/>
            <person name="Williamson S.C."/>
            <person name="Barbeau R.A."/>
            <person name="Hamilton E.P."/>
            <person name="Orias E."/>
        </authorList>
    </citation>
    <scope>NUCLEOTIDE SEQUENCE [LARGE SCALE GENOMIC DNA]</scope>
    <source>
        <strain evidence="3">SB210</strain>
    </source>
</reference>